<evidence type="ECO:0000313" key="2">
    <source>
        <dbReference type="EMBL" id="CEO95122.1"/>
    </source>
</evidence>
<gene>
    <name evidence="2" type="ORF">PBRA_003888</name>
</gene>
<dbReference type="EMBL" id="CDSF01000013">
    <property type="protein sequence ID" value="CEO95122.1"/>
    <property type="molecule type" value="Genomic_DNA"/>
</dbReference>
<feature type="compositionally biased region" description="Low complexity" evidence="1">
    <location>
        <begin position="189"/>
        <end position="211"/>
    </location>
</feature>
<dbReference type="Proteomes" id="UP000039324">
    <property type="component" value="Unassembled WGS sequence"/>
</dbReference>
<keyword evidence="3" id="KW-1185">Reference proteome</keyword>
<proteinExistence type="predicted"/>
<name>A0A0G4IJ63_PLABS</name>
<feature type="region of interest" description="Disordered" evidence="1">
    <location>
        <begin position="178"/>
        <end position="240"/>
    </location>
</feature>
<protein>
    <submittedName>
        <fullName evidence="2">Uncharacterized protein</fullName>
    </submittedName>
</protein>
<evidence type="ECO:0000313" key="3">
    <source>
        <dbReference type="Proteomes" id="UP000039324"/>
    </source>
</evidence>
<dbReference type="AlphaFoldDB" id="A0A0G4IJ63"/>
<sequence>MTNFTADDVRRQLSLLVSTTAFEDRAALSCCCQGIGNVEDDVLERFVLRISTPRVAAAHAPSDSATSSPDVPLRRASLREILPPRPRARLTAAPDENRSEQASAARVLHYAHEHSSDDAPESPESARVQNVTPPVDTKEPALKPSSGSRTQRAPGRSFRSTDPVALFQKFKMEWARGKRSAAINRSRRPQTSSSTSALAPSTKPKPSKTTPDFIVHTGLNSGRGARETRVRWVNRTRRMA</sequence>
<accession>A0A0G4IJ63</accession>
<feature type="region of interest" description="Disordered" evidence="1">
    <location>
        <begin position="55"/>
        <end position="162"/>
    </location>
</feature>
<evidence type="ECO:0000256" key="1">
    <source>
        <dbReference type="SAM" id="MobiDB-lite"/>
    </source>
</evidence>
<organism evidence="2 3">
    <name type="scientific">Plasmodiophora brassicae</name>
    <name type="common">Clubroot disease agent</name>
    <dbReference type="NCBI Taxonomy" id="37360"/>
    <lineage>
        <taxon>Eukaryota</taxon>
        <taxon>Sar</taxon>
        <taxon>Rhizaria</taxon>
        <taxon>Endomyxa</taxon>
        <taxon>Phytomyxea</taxon>
        <taxon>Plasmodiophorida</taxon>
        <taxon>Plasmodiophoridae</taxon>
        <taxon>Plasmodiophora</taxon>
    </lineage>
</organism>
<reference evidence="2 3" key="1">
    <citation type="submission" date="2015-02" db="EMBL/GenBank/DDBJ databases">
        <authorList>
            <person name="Chooi Y.-H."/>
        </authorList>
    </citation>
    <scope>NUCLEOTIDE SEQUENCE [LARGE SCALE GENOMIC DNA]</scope>
    <source>
        <strain evidence="2">E3</strain>
    </source>
</reference>